<dbReference type="EMBL" id="PZZP01000002">
    <property type="protein sequence ID" value="PTM56651.1"/>
    <property type="molecule type" value="Genomic_DNA"/>
</dbReference>
<dbReference type="InterPro" id="IPR009057">
    <property type="entry name" value="Homeodomain-like_sf"/>
</dbReference>
<evidence type="ECO:0000259" key="1">
    <source>
        <dbReference type="Pfam" id="PF13556"/>
    </source>
</evidence>
<gene>
    <name evidence="2" type="ORF">C8J48_2976</name>
</gene>
<organism evidence="2 3">
    <name type="scientific">Desmospora activa DSM 45169</name>
    <dbReference type="NCBI Taxonomy" id="1121389"/>
    <lineage>
        <taxon>Bacteria</taxon>
        <taxon>Bacillati</taxon>
        <taxon>Bacillota</taxon>
        <taxon>Bacilli</taxon>
        <taxon>Bacillales</taxon>
        <taxon>Thermoactinomycetaceae</taxon>
        <taxon>Desmospora</taxon>
    </lineage>
</organism>
<dbReference type="SUPFAM" id="SSF46689">
    <property type="entry name" value="Homeodomain-like"/>
    <property type="match status" value="1"/>
</dbReference>
<dbReference type="AlphaFoldDB" id="A0A2T4Z425"/>
<dbReference type="Proteomes" id="UP000241639">
    <property type="component" value="Unassembled WGS sequence"/>
</dbReference>
<name>A0A2T4Z425_9BACL</name>
<evidence type="ECO:0000313" key="2">
    <source>
        <dbReference type="EMBL" id="PTM56651.1"/>
    </source>
</evidence>
<dbReference type="InterPro" id="IPR025736">
    <property type="entry name" value="PucR_C-HTH_dom"/>
</dbReference>
<dbReference type="InterPro" id="IPR042070">
    <property type="entry name" value="PucR_C-HTH_sf"/>
</dbReference>
<dbReference type="Pfam" id="PF13556">
    <property type="entry name" value="HTH_30"/>
    <property type="match status" value="1"/>
</dbReference>
<dbReference type="InterPro" id="IPR051448">
    <property type="entry name" value="CdaR-like_regulators"/>
</dbReference>
<comment type="caution">
    <text evidence="2">The sequence shown here is derived from an EMBL/GenBank/DDBJ whole genome shotgun (WGS) entry which is preliminary data.</text>
</comment>
<accession>A0A2T4Z425</accession>
<keyword evidence="3" id="KW-1185">Reference proteome</keyword>
<evidence type="ECO:0000313" key="3">
    <source>
        <dbReference type="Proteomes" id="UP000241639"/>
    </source>
</evidence>
<reference evidence="2 3" key="1">
    <citation type="submission" date="2018-04" db="EMBL/GenBank/DDBJ databases">
        <title>Genomic Encyclopedia of Archaeal and Bacterial Type Strains, Phase II (KMG-II): from individual species to whole genera.</title>
        <authorList>
            <person name="Goeker M."/>
        </authorList>
    </citation>
    <scope>NUCLEOTIDE SEQUENCE [LARGE SCALE GENOMIC DNA]</scope>
    <source>
        <strain evidence="2 3">DSM 45169</strain>
    </source>
</reference>
<dbReference type="PANTHER" id="PTHR33744:SF15">
    <property type="entry name" value="CARBOHYDRATE DIACID REGULATOR"/>
    <property type="match status" value="1"/>
</dbReference>
<proteinExistence type="predicted"/>
<protein>
    <submittedName>
        <fullName evidence="2">PucR-like helix-turn-helix protein</fullName>
    </submittedName>
</protein>
<feature type="domain" description="PucR C-terminal helix-turn-helix" evidence="1">
    <location>
        <begin position="246"/>
        <end position="303"/>
    </location>
</feature>
<sequence length="310" mass="35603">MLEVSVDRVPADNAAVERLETTFFPVRMEGMDWLVVVEAPLSGRERSLVQAWLDEVLSAERETASPFSERLSQWLRHPEDFLHHPTPKPGEWRSRVPFLIMVKNERQIGSDDVITSFFEGDPWLLSLHKGERLLLVPPDWMEADDSGRESAWVETAQGLAEALATESGEEVRIAVHGLVETPQDLPAVLTTLRETLRIGQRFHPAGTVFAEWELALERLLRSVEIEGVQLFLDAISPLPFWQDEELRRTLLVFLEQNLNVSETARRLFLHRNTLIYRLDRLKQETGLDVRRFEDALRVKLALLLTGREQS</sequence>
<dbReference type="Gene3D" id="1.10.10.2840">
    <property type="entry name" value="PucR C-terminal helix-turn-helix domain"/>
    <property type="match status" value="1"/>
</dbReference>
<dbReference type="PANTHER" id="PTHR33744">
    <property type="entry name" value="CARBOHYDRATE DIACID REGULATOR"/>
    <property type="match status" value="1"/>
</dbReference>